<proteinExistence type="predicted"/>
<dbReference type="Pfam" id="PF00149">
    <property type="entry name" value="Metallophos"/>
    <property type="match status" value="1"/>
</dbReference>
<comment type="caution">
    <text evidence="3">The sequence shown here is derived from an EMBL/GenBank/DDBJ whole genome shotgun (WGS) entry which is preliminary data.</text>
</comment>
<reference evidence="3" key="1">
    <citation type="submission" date="2022-10" db="EMBL/GenBank/DDBJ databases">
        <title>Tapping the CABI collections for fungal endophytes: first genome assemblies for Collariella, Neodidymelliopsis, Ascochyta clinopodiicola, Didymella pomorum, Didymosphaeria variabile, Neocosmospora piperis and Neocucurbitaria cava.</title>
        <authorList>
            <person name="Hill R."/>
        </authorList>
    </citation>
    <scope>NUCLEOTIDE SEQUENCE</scope>
    <source>
        <strain evidence="3">IMI 356814</strain>
    </source>
</reference>
<evidence type="ECO:0000313" key="3">
    <source>
        <dbReference type="EMBL" id="KAJ4362288.1"/>
    </source>
</evidence>
<dbReference type="AlphaFoldDB" id="A0A9W8XXQ5"/>
<accession>A0A9W8XXQ5</accession>
<protein>
    <recommendedName>
        <fullName evidence="2">Calcineurin-like phosphoesterase domain-containing protein</fullName>
    </recommendedName>
</protein>
<dbReference type="OrthoDB" id="550558at2759"/>
<name>A0A9W8XXQ5_9PLEO</name>
<feature type="compositionally biased region" description="Polar residues" evidence="1">
    <location>
        <begin position="301"/>
        <end position="312"/>
    </location>
</feature>
<dbReference type="GO" id="GO:0016787">
    <property type="term" value="F:hydrolase activity"/>
    <property type="evidence" value="ECO:0007669"/>
    <property type="project" value="InterPro"/>
</dbReference>
<dbReference type="EMBL" id="JAPEUY010000021">
    <property type="protein sequence ID" value="KAJ4362288.1"/>
    <property type="molecule type" value="Genomic_DNA"/>
</dbReference>
<sequence length="340" mass="39091">MSLFAPQFQILSDLHLETPLSRPQYTTFNINAHANNFFLLGDIGLVKDNGLFIFLKQCLEQNPGARIFYILGNHEPYQTTLNLAVEKLRVFEEEAKLEYGGRFKFLFRNRYDLNQDITILGCTLWSAIQPHQATEVHTRLTDFNKARGIQNWTLEDYSEEHRKDLEWLNAQVLSIQENEPNRQIVIATHHCPTTDPRATDPAHQDSTVGSAFVSELSNEICWTSPAVKLWAFGHTHYSCNFRDEETGKLVVSNQKGYMGLGGHAKRSVRVRVVEADDQAWRVIDFDGKAAQPKETEPIEASMTQDSNNQTSSQHEEDSRRKQQPKLSLFQRTKLVFRPKR</sequence>
<dbReference type="PANTHER" id="PTHR37844">
    <property type="entry name" value="SER/THR PROTEIN PHOSPHATASE SUPERFAMILY (AFU_ORTHOLOGUE AFUA_1G14840)"/>
    <property type="match status" value="1"/>
</dbReference>
<keyword evidence="4" id="KW-1185">Reference proteome</keyword>
<evidence type="ECO:0000259" key="2">
    <source>
        <dbReference type="Pfam" id="PF00149"/>
    </source>
</evidence>
<evidence type="ECO:0000256" key="1">
    <source>
        <dbReference type="SAM" id="MobiDB-lite"/>
    </source>
</evidence>
<dbReference type="Proteomes" id="UP001140560">
    <property type="component" value="Unassembled WGS sequence"/>
</dbReference>
<evidence type="ECO:0000313" key="4">
    <source>
        <dbReference type="Proteomes" id="UP001140560"/>
    </source>
</evidence>
<feature type="domain" description="Calcineurin-like phosphoesterase" evidence="2">
    <location>
        <begin position="10"/>
        <end position="237"/>
    </location>
</feature>
<organism evidence="3 4">
    <name type="scientific">Neocucurbitaria cava</name>
    <dbReference type="NCBI Taxonomy" id="798079"/>
    <lineage>
        <taxon>Eukaryota</taxon>
        <taxon>Fungi</taxon>
        <taxon>Dikarya</taxon>
        <taxon>Ascomycota</taxon>
        <taxon>Pezizomycotina</taxon>
        <taxon>Dothideomycetes</taxon>
        <taxon>Pleosporomycetidae</taxon>
        <taxon>Pleosporales</taxon>
        <taxon>Pleosporineae</taxon>
        <taxon>Cucurbitariaceae</taxon>
        <taxon>Neocucurbitaria</taxon>
    </lineage>
</organism>
<feature type="region of interest" description="Disordered" evidence="1">
    <location>
        <begin position="286"/>
        <end position="340"/>
    </location>
</feature>
<gene>
    <name evidence="3" type="ORF">N0V83_010381</name>
</gene>
<dbReference type="PANTHER" id="PTHR37844:SF2">
    <property type="entry name" value="SER_THR PROTEIN PHOSPHATASE SUPERFAMILY (AFU_ORTHOLOGUE AFUA_1G14840)"/>
    <property type="match status" value="1"/>
</dbReference>
<dbReference type="Gene3D" id="3.60.21.10">
    <property type="match status" value="1"/>
</dbReference>
<dbReference type="InterPro" id="IPR029052">
    <property type="entry name" value="Metallo-depent_PP-like"/>
</dbReference>
<feature type="compositionally biased region" description="Basic and acidic residues" evidence="1">
    <location>
        <begin position="286"/>
        <end position="296"/>
    </location>
</feature>
<dbReference type="SUPFAM" id="SSF56300">
    <property type="entry name" value="Metallo-dependent phosphatases"/>
    <property type="match status" value="1"/>
</dbReference>
<dbReference type="InterPro" id="IPR004843">
    <property type="entry name" value="Calcineurin-like_PHP"/>
</dbReference>